<dbReference type="Proteomes" id="UP000766629">
    <property type="component" value="Unassembled WGS sequence"/>
</dbReference>
<feature type="domain" description="EamA" evidence="2">
    <location>
        <begin position="11"/>
        <end position="141"/>
    </location>
</feature>
<dbReference type="PANTHER" id="PTHR22911">
    <property type="entry name" value="ACYL-MALONYL CONDENSING ENZYME-RELATED"/>
    <property type="match status" value="1"/>
</dbReference>
<feature type="transmembrane region" description="Helical" evidence="1">
    <location>
        <begin position="151"/>
        <end position="170"/>
    </location>
</feature>
<feature type="transmembrane region" description="Helical" evidence="1">
    <location>
        <begin position="125"/>
        <end position="145"/>
    </location>
</feature>
<name>A0ABS7NHY3_9RHOB</name>
<feature type="domain" description="EamA" evidence="2">
    <location>
        <begin position="155"/>
        <end position="275"/>
    </location>
</feature>
<dbReference type="InterPro" id="IPR037185">
    <property type="entry name" value="EmrE-like"/>
</dbReference>
<keyword evidence="1" id="KW-0812">Transmembrane</keyword>
<accession>A0ABS7NHY3</accession>
<organism evidence="3 4">
    <name type="scientific">Leisingera daeponensis</name>
    <dbReference type="NCBI Taxonomy" id="405746"/>
    <lineage>
        <taxon>Bacteria</taxon>
        <taxon>Pseudomonadati</taxon>
        <taxon>Pseudomonadota</taxon>
        <taxon>Alphaproteobacteria</taxon>
        <taxon>Rhodobacterales</taxon>
        <taxon>Roseobacteraceae</taxon>
        <taxon>Leisingera</taxon>
    </lineage>
</organism>
<feature type="transmembrane region" description="Helical" evidence="1">
    <location>
        <begin position="206"/>
        <end position="224"/>
    </location>
</feature>
<keyword evidence="4" id="KW-1185">Reference proteome</keyword>
<reference evidence="3 4" key="1">
    <citation type="submission" date="2021-06" db="EMBL/GenBank/DDBJ databases">
        <title>50 bacteria genomes isolated from Dapeng, Shenzhen, China.</title>
        <authorList>
            <person name="Zheng W."/>
            <person name="Yu S."/>
            <person name="Huang Y."/>
        </authorList>
    </citation>
    <scope>NUCLEOTIDE SEQUENCE [LARGE SCALE GENOMIC DNA]</scope>
    <source>
        <strain evidence="3 4">DP1N14-2</strain>
    </source>
</reference>
<dbReference type="Pfam" id="PF00892">
    <property type="entry name" value="EamA"/>
    <property type="match status" value="2"/>
</dbReference>
<evidence type="ECO:0000313" key="3">
    <source>
        <dbReference type="EMBL" id="MBY6140750.1"/>
    </source>
</evidence>
<protein>
    <submittedName>
        <fullName evidence="3">DMT family transporter</fullName>
    </submittedName>
</protein>
<keyword evidence="1" id="KW-1133">Transmembrane helix</keyword>
<dbReference type="InterPro" id="IPR000620">
    <property type="entry name" value="EamA_dom"/>
</dbReference>
<proteinExistence type="predicted"/>
<evidence type="ECO:0000313" key="4">
    <source>
        <dbReference type="Proteomes" id="UP000766629"/>
    </source>
</evidence>
<sequence>MASITIPPRAAGICLVAASAAFFSTAGIFTRGTAAAAWVIIFWRGLAAAGFTLAWLAVRGALAAEVRALDRRGWLIAVMGAAGSAAFIPAFKLSSVANVALIYAAAPFAAAALAWLALRERPPARVMLASAAALGGVAVIVSGSLGKGSLAGDGLALFMTLMMAGIMTAYRKWPEVTAAFPNAVSSLLLPVAVLCVPVAEVPAEELPVLVLFGLAFAVASVTLCEGARRLPAAETALLSALETPLAPLLAFLILAERPGPQTMAGGVVILAAVLWSQRPARRRGAPTACR</sequence>
<feature type="transmembrane region" description="Helical" evidence="1">
    <location>
        <begin position="36"/>
        <end position="62"/>
    </location>
</feature>
<feature type="transmembrane region" description="Helical" evidence="1">
    <location>
        <begin position="260"/>
        <end position="276"/>
    </location>
</feature>
<dbReference type="SUPFAM" id="SSF103481">
    <property type="entry name" value="Multidrug resistance efflux transporter EmrE"/>
    <property type="match status" value="2"/>
</dbReference>
<dbReference type="PANTHER" id="PTHR22911:SF135">
    <property type="entry name" value="BLR4310 PROTEIN"/>
    <property type="match status" value="1"/>
</dbReference>
<dbReference type="RefSeq" id="WP_222508924.1">
    <property type="nucleotide sequence ID" value="NZ_JAHVJA010000007.1"/>
</dbReference>
<keyword evidence="1" id="KW-0472">Membrane</keyword>
<gene>
    <name evidence="3" type="ORF">KUV26_15020</name>
</gene>
<feature type="transmembrane region" description="Helical" evidence="1">
    <location>
        <begin position="236"/>
        <end position="254"/>
    </location>
</feature>
<evidence type="ECO:0000259" key="2">
    <source>
        <dbReference type="Pfam" id="PF00892"/>
    </source>
</evidence>
<feature type="transmembrane region" description="Helical" evidence="1">
    <location>
        <begin position="97"/>
        <end position="118"/>
    </location>
</feature>
<comment type="caution">
    <text evidence="3">The sequence shown here is derived from an EMBL/GenBank/DDBJ whole genome shotgun (WGS) entry which is preliminary data.</text>
</comment>
<feature type="transmembrane region" description="Helical" evidence="1">
    <location>
        <begin position="74"/>
        <end position="91"/>
    </location>
</feature>
<dbReference type="EMBL" id="JAHVJA010000007">
    <property type="protein sequence ID" value="MBY6140750.1"/>
    <property type="molecule type" value="Genomic_DNA"/>
</dbReference>
<evidence type="ECO:0000256" key="1">
    <source>
        <dbReference type="SAM" id="Phobius"/>
    </source>
</evidence>
<feature type="transmembrane region" description="Helical" evidence="1">
    <location>
        <begin position="182"/>
        <end position="200"/>
    </location>
</feature>